<accession>A0ACB6ZT15</accession>
<proteinExistence type="predicted"/>
<reference evidence="1" key="1">
    <citation type="submission" date="2019-10" db="EMBL/GenBank/DDBJ databases">
        <authorList>
            <consortium name="DOE Joint Genome Institute"/>
            <person name="Kuo A."/>
            <person name="Miyauchi S."/>
            <person name="Kiss E."/>
            <person name="Drula E."/>
            <person name="Kohler A."/>
            <person name="Sanchez-Garcia M."/>
            <person name="Andreopoulos B."/>
            <person name="Barry K.W."/>
            <person name="Bonito G."/>
            <person name="Buee M."/>
            <person name="Carver A."/>
            <person name="Chen C."/>
            <person name="Cichocki N."/>
            <person name="Clum A."/>
            <person name="Culley D."/>
            <person name="Crous P.W."/>
            <person name="Fauchery L."/>
            <person name="Girlanda M."/>
            <person name="Hayes R."/>
            <person name="Keri Z."/>
            <person name="Labutti K."/>
            <person name="Lipzen A."/>
            <person name="Lombard V."/>
            <person name="Magnuson J."/>
            <person name="Maillard F."/>
            <person name="Morin E."/>
            <person name="Murat C."/>
            <person name="Nolan M."/>
            <person name="Ohm R."/>
            <person name="Pangilinan J."/>
            <person name="Pereira M."/>
            <person name="Perotto S."/>
            <person name="Peter M."/>
            <person name="Riley R."/>
            <person name="Sitrit Y."/>
            <person name="Stielow B."/>
            <person name="Szollosi G."/>
            <person name="Zifcakova L."/>
            <person name="Stursova M."/>
            <person name="Spatafora J.W."/>
            <person name="Tedersoo L."/>
            <person name="Vaario L.-M."/>
            <person name="Yamada A."/>
            <person name="Yan M."/>
            <person name="Wang P."/>
            <person name="Xu J."/>
            <person name="Bruns T."/>
            <person name="Baldrian P."/>
            <person name="Vilgalys R."/>
            <person name="Henrissat B."/>
            <person name="Grigoriev I.V."/>
            <person name="Hibbett D."/>
            <person name="Nagy L.G."/>
            <person name="Martin F.M."/>
        </authorList>
    </citation>
    <scope>NUCLEOTIDE SEQUENCE</scope>
    <source>
        <strain evidence="1">P2</strain>
    </source>
</reference>
<name>A0ACB6ZT15_THEGA</name>
<comment type="caution">
    <text evidence="1">The sequence shown here is derived from an EMBL/GenBank/DDBJ whole genome shotgun (WGS) entry which is preliminary data.</text>
</comment>
<organism evidence="1 2">
    <name type="scientific">Thelephora ganbajun</name>
    <name type="common">Ganba fungus</name>
    <dbReference type="NCBI Taxonomy" id="370292"/>
    <lineage>
        <taxon>Eukaryota</taxon>
        <taxon>Fungi</taxon>
        <taxon>Dikarya</taxon>
        <taxon>Basidiomycota</taxon>
        <taxon>Agaricomycotina</taxon>
        <taxon>Agaricomycetes</taxon>
        <taxon>Thelephorales</taxon>
        <taxon>Thelephoraceae</taxon>
        <taxon>Thelephora</taxon>
    </lineage>
</organism>
<keyword evidence="2" id="KW-1185">Reference proteome</keyword>
<dbReference type="EMBL" id="MU117967">
    <property type="protein sequence ID" value="KAF9652806.1"/>
    <property type="molecule type" value="Genomic_DNA"/>
</dbReference>
<dbReference type="Proteomes" id="UP000886501">
    <property type="component" value="Unassembled WGS sequence"/>
</dbReference>
<gene>
    <name evidence="1" type="ORF">BDM02DRAFT_3266153</name>
</gene>
<protein>
    <submittedName>
        <fullName evidence="1">Uncharacterized protein</fullName>
    </submittedName>
</protein>
<evidence type="ECO:0000313" key="2">
    <source>
        <dbReference type="Proteomes" id="UP000886501"/>
    </source>
</evidence>
<sequence length="1305" mass="143259">MAAAAQTLAVSNAENWDEDFDFHRANSRVSSPKRVLKPNNMAENWDDDFVDQTRTSPRPIKKQQSVFHTSTFRGAPTENWDDDFEDNDHPVSRPSRLSTAPSHAENWDEEFAANEPLAENWDDEFGHSSDEDQADKEDRTVTARTRHFQPTHATPPPPVPPLPDDLRMHDPHFSPTDSIFSLPTTIGRPESSAGYSVTSIAALRPTGASRSGRRFADLPASTPTRERRRLRKKSRPPPMDGTVMELEDRSSPTPPEAYERVSTPEPLDAYPPDFNPQTPQHTNPPPAATNKTPLLSRIGSVKKWRPGRKRLSTDPKDVEDVRREHDTEVTPRPPSVLAKVQQTPSDGNGNGVLRVPGSVGRDELKSVEKLGLGPSPKHIKKRRPNREPSPSPFSTRPNSMMASSSSGSGGKPRHVSSTATFNSGNRSASASRTSFSASMEDLTHRMVRSVSRDRYKGKERERDDGTEGKTVFMGGIRRISFGNKSTEHPKPDRDKLTNTLIPKAKGKGSRHGRSNTISSIDTSRPPWIMESLASDSPPQLPAIPVLPLPLQLIPPFPTDPPPPPPPPSELPPKPPILLPAAELQPAKSLPRPSLDVRPSNSDAVPTLPPSRKSSEATNLLIKPTASPQQAASLGRSSQPPKRSESSPTDIDGKVHRRNSLSDLRIPARITQAQTGLRRDLTLVKEFAKNVEQLKELQGTYSSLILEIHTILHAESRPMTPAVPSRSTSPVNFFTPRRRSRSNATTMPPSAQIRTITTSMTELQSKFAITWECAELLIELGGGSTVPSRISKVQSKSSLASKVFPTSNSAPPEMMNSIGRRGRERAITLGGDEQKPAPPENEQKSNTMPATPRHSGDWSNTSGNNDLNSRQLLLLREMLNHPDADDNPQSVLERLRLLDSQVNRDWAWGGPMGSTITLPPSDGSSHNRHATTPNDRSPTKKRRTSRLGMSAVRDMLRSLKRSVTEANQHQHQHQQSPHPPSSESSFGLADRPAPRRRAKTSTGPQGSDLGRESPAPHSRRDPRSPYNTVSSGVHKSPRRPSLASIFRFAHKSKSNANSGNSTDRSSARKRPNAPSSSGTGSQATMEDEEWDRIDDSASDLDFHSPRSQRSTSGGTDNSSTLRAKRANQGQSKRSPYLTFQDNLPPEPFTPRRGGPPGPEASRSSIWEGTWSRGTKLSNVEEIAEGNTPVKRGPTKQPSRVFGLSPSPSLKRHLSDAKQPQQQQPARMNGKRLSGVPPVQGGGKTGSVRSTPPQWIEHAEGLPDPKLAMTPENIKPLLDSAREVLLRCTECVAEVRTLLDALEKIRS</sequence>
<reference evidence="1" key="2">
    <citation type="journal article" date="2020" name="Nat. Commun.">
        <title>Large-scale genome sequencing of mycorrhizal fungi provides insights into the early evolution of symbiotic traits.</title>
        <authorList>
            <person name="Miyauchi S."/>
            <person name="Kiss E."/>
            <person name="Kuo A."/>
            <person name="Drula E."/>
            <person name="Kohler A."/>
            <person name="Sanchez-Garcia M."/>
            <person name="Morin E."/>
            <person name="Andreopoulos B."/>
            <person name="Barry K.W."/>
            <person name="Bonito G."/>
            <person name="Buee M."/>
            <person name="Carver A."/>
            <person name="Chen C."/>
            <person name="Cichocki N."/>
            <person name="Clum A."/>
            <person name="Culley D."/>
            <person name="Crous P.W."/>
            <person name="Fauchery L."/>
            <person name="Girlanda M."/>
            <person name="Hayes R.D."/>
            <person name="Keri Z."/>
            <person name="LaButti K."/>
            <person name="Lipzen A."/>
            <person name="Lombard V."/>
            <person name="Magnuson J."/>
            <person name="Maillard F."/>
            <person name="Murat C."/>
            <person name="Nolan M."/>
            <person name="Ohm R.A."/>
            <person name="Pangilinan J."/>
            <person name="Pereira M.F."/>
            <person name="Perotto S."/>
            <person name="Peter M."/>
            <person name="Pfister S."/>
            <person name="Riley R."/>
            <person name="Sitrit Y."/>
            <person name="Stielow J.B."/>
            <person name="Szollosi G."/>
            <person name="Zifcakova L."/>
            <person name="Stursova M."/>
            <person name="Spatafora J.W."/>
            <person name="Tedersoo L."/>
            <person name="Vaario L.M."/>
            <person name="Yamada A."/>
            <person name="Yan M."/>
            <person name="Wang P."/>
            <person name="Xu J."/>
            <person name="Bruns T."/>
            <person name="Baldrian P."/>
            <person name="Vilgalys R."/>
            <person name="Dunand C."/>
            <person name="Henrissat B."/>
            <person name="Grigoriev I.V."/>
            <person name="Hibbett D."/>
            <person name="Nagy L.G."/>
            <person name="Martin F.M."/>
        </authorList>
    </citation>
    <scope>NUCLEOTIDE SEQUENCE</scope>
    <source>
        <strain evidence="1">P2</strain>
    </source>
</reference>
<evidence type="ECO:0000313" key="1">
    <source>
        <dbReference type="EMBL" id="KAF9652806.1"/>
    </source>
</evidence>